<dbReference type="GO" id="GO:0016042">
    <property type="term" value="P:lipid catabolic process"/>
    <property type="evidence" value="ECO:0007669"/>
    <property type="project" value="UniProtKB-KW"/>
</dbReference>
<dbReference type="GO" id="GO:0016788">
    <property type="term" value="F:hydrolase activity, acting on ester bonds"/>
    <property type="evidence" value="ECO:0007669"/>
    <property type="project" value="InterPro"/>
</dbReference>
<feature type="chain" id="PRO_5043347536" description="Lipase" evidence="9">
    <location>
        <begin position="25"/>
        <end position="428"/>
    </location>
</feature>
<dbReference type="PANTHER" id="PTHR11005">
    <property type="entry name" value="LYSOSOMAL ACID LIPASE-RELATED"/>
    <property type="match status" value="1"/>
</dbReference>
<keyword evidence="2 9" id="KW-0732">Signal</keyword>
<evidence type="ECO:0000313" key="11">
    <source>
        <dbReference type="EMBL" id="BFF94925.1"/>
    </source>
</evidence>
<evidence type="ECO:0000256" key="6">
    <source>
        <dbReference type="ARBA" id="ARBA00023180"/>
    </source>
</evidence>
<dbReference type="InterPro" id="IPR029058">
    <property type="entry name" value="AB_hydrolase_fold"/>
</dbReference>
<dbReference type="AlphaFoldDB" id="A0AAU9FH09"/>
<dbReference type="PIRSF" id="PIRSF000862">
    <property type="entry name" value="Steryl_ester_lip"/>
    <property type="match status" value="1"/>
</dbReference>
<dbReference type="EMBL" id="AP029264">
    <property type="protein sequence ID" value="BFF94925.1"/>
    <property type="molecule type" value="Genomic_DNA"/>
</dbReference>
<evidence type="ECO:0000256" key="1">
    <source>
        <dbReference type="ARBA" id="ARBA00010701"/>
    </source>
</evidence>
<dbReference type="FunFam" id="3.40.50.1820:FF:000057">
    <property type="entry name" value="Lipase"/>
    <property type="match status" value="1"/>
</dbReference>
<evidence type="ECO:0000256" key="5">
    <source>
        <dbReference type="ARBA" id="ARBA00023098"/>
    </source>
</evidence>
<sequence>MTELGWIIVALVLFISCAAGRTEAHYGWTTVSTRETFLSDTLCSPLLRCSSFPLQLDWLSAHNASHELHNVTTADGYQLQLQRLPQPGARAVLLVHGLLGSSLGWVCLGPARSLAFQLHQLQYDVWLANLRGAYPYGRQHTELTDVMDAFWSFSFHEHGAYDLPAIIDHMAEVTGGEQQSGEADKEEPTRQVLLIGHSQAFNAFLVLCSLHPRFNQRIQLMQALAPLSRLHRQVRFDAAHVRSLMKFVKKRQKSSKLELFPPGYLRKLCQIKHEQCEYYAKQYAGSAKSNKRLLEAFNYEYLLQGGSAREIKHLQQIWKSGDFIAYDYGPMQNMKIYNGVEALRYNLSQISVPTILYFGETDAIATPEGVHAIYARMLNSVRSVKRIESPKFNHFDFLIAGEVRTLVNDKLIELMEKFLEGKLSYIIE</sequence>
<comment type="similarity">
    <text evidence="1 7">Belongs to the AB hydrolase superfamily. Lipase family.</text>
</comment>
<feature type="active site" description="Charge relay system" evidence="8">
    <location>
        <position position="362"/>
    </location>
</feature>
<gene>
    <name evidence="11" type="ORF">DMAD_12436</name>
</gene>
<evidence type="ECO:0000259" key="10">
    <source>
        <dbReference type="Pfam" id="PF04083"/>
    </source>
</evidence>
<accession>A0AAU9FH09</accession>
<dbReference type="Proteomes" id="UP001500889">
    <property type="component" value="Chromosome U"/>
</dbReference>
<evidence type="ECO:0000256" key="9">
    <source>
        <dbReference type="SAM" id="SignalP"/>
    </source>
</evidence>
<keyword evidence="3 7" id="KW-0378">Hydrolase</keyword>
<keyword evidence="5" id="KW-0443">Lipid metabolism</keyword>
<name>A0AAU9FH09_DROMD</name>
<keyword evidence="6" id="KW-0325">Glycoprotein</keyword>
<evidence type="ECO:0000256" key="7">
    <source>
        <dbReference type="PIRNR" id="PIRNR000862"/>
    </source>
</evidence>
<keyword evidence="12" id="KW-1185">Reference proteome</keyword>
<dbReference type="InterPro" id="IPR025483">
    <property type="entry name" value="Lipase_euk"/>
</dbReference>
<dbReference type="InterPro" id="IPR006693">
    <property type="entry name" value="AB_hydrolase_lipase"/>
</dbReference>
<reference evidence="11 12" key="1">
    <citation type="submission" date="2024-02" db="EMBL/GenBank/DDBJ databases">
        <title>A chromosome-level genome assembly of Drosophila madeirensis, a fruit fly species endemic to Madeira island.</title>
        <authorList>
            <person name="Tomihara K."/>
            <person name="Llopart A."/>
            <person name="Yamamoto D."/>
        </authorList>
    </citation>
    <scope>NUCLEOTIDE SEQUENCE [LARGE SCALE GENOMIC DNA]</scope>
    <source>
        <strain evidence="11 12">RF1</strain>
    </source>
</reference>
<evidence type="ECO:0000256" key="4">
    <source>
        <dbReference type="ARBA" id="ARBA00022963"/>
    </source>
</evidence>
<dbReference type="SUPFAM" id="SSF53474">
    <property type="entry name" value="alpha/beta-Hydrolases"/>
    <property type="match status" value="1"/>
</dbReference>
<protein>
    <recommendedName>
        <fullName evidence="7">Lipase</fullName>
    </recommendedName>
</protein>
<evidence type="ECO:0000256" key="8">
    <source>
        <dbReference type="PIRSR" id="PIRSR000862-1"/>
    </source>
</evidence>
<evidence type="ECO:0000256" key="3">
    <source>
        <dbReference type="ARBA" id="ARBA00022801"/>
    </source>
</evidence>
<feature type="active site" description="Charge relay system" evidence="8">
    <location>
        <position position="394"/>
    </location>
</feature>
<dbReference type="Gene3D" id="3.40.50.1820">
    <property type="entry name" value="alpha/beta hydrolase"/>
    <property type="match status" value="1"/>
</dbReference>
<feature type="active site" description="Nucleophile" evidence="8">
    <location>
        <position position="198"/>
    </location>
</feature>
<evidence type="ECO:0000256" key="2">
    <source>
        <dbReference type="ARBA" id="ARBA00022729"/>
    </source>
</evidence>
<feature type="domain" description="Partial AB-hydrolase lipase" evidence="10">
    <location>
        <begin position="60"/>
        <end position="107"/>
    </location>
</feature>
<dbReference type="Pfam" id="PF04083">
    <property type="entry name" value="Abhydro_lipase"/>
    <property type="match status" value="1"/>
</dbReference>
<keyword evidence="4 7" id="KW-0442">Lipid degradation</keyword>
<proteinExistence type="inferred from homology"/>
<organism evidence="11 12">
    <name type="scientific">Drosophila madeirensis</name>
    <name type="common">Fruit fly</name>
    <dbReference type="NCBI Taxonomy" id="30013"/>
    <lineage>
        <taxon>Eukaryota</taxon>
        <taxon>Metazoa</taxon>
        <taxon>Ecdysozoa</taxon>
        <taxon>Arthropoda</taxon>
        <taxon>Hexapoda</taxon>
        <taxon>Insecta</taxon>
        <taxon>Pterygota</taxon>
        <taxon>Neoptera</taxon>
        <taxon>Endopterygota</taxon>
        <taxon>Diptera</taxon>
        <taxon>Brachycera</taxon>
        <taxon>Muscomorpha</taxon>
        <taxon>Ephydroidea</taxon>
        <taxon>Drosophilidae</taxon>
        <taxon>Drosophila</taxon>
        <taxon>Sophophora</taxon>
    </lineage>
</organism>
<feature type="signal peptide" evidence="9">
    <location>
        <begin position="1"/>
        <end position="24"/>
    </location>
</feature>
<evidence type="ECO:0000313" key="12">
    <source>
        <dbReference type="Proteomes" id="UP001500889"/>
    </source>
</evidence>